<feature type="domain" description="Thioredoxin" evidence="4">
    <location>
        <begin position="11"/>
        <end position="152"/>
    </location>
</feature>
<dbReference type="InterPro" id="IPR013766">
    <property type="entry name" value="Thioredoxin_domain"/>
</dbReference>
<reference evidence="5 6" key="1">
    <citation type="submission" date="2014-12" db="EMBL/GenBank/DDBJ databases">
        <title>Genome sequence of Flavobacterium beibuense RSKm HC5.</title>
        <authorList>
            <person name="Kim J.F."/>
            <person name="Song J.Y."/>
            <person name="Kwak M.-J."/>
            <person name="Lee S.-W."/>
        </authorList>
    </citation>
    <scope>NUCLEOTIDE SEQUENCE [LARGE SCALE GENOMIC DNA]</scope>
    <source>
        <strain evidence="5 6">RSKm HC5</strain>
    </source>
</reference>
<dbReference type="RefSeq" id="WP_129749571.1">
    <property type="nucleotide sequence ID" value="NZ_JUIW01000001.1"/>
</dbReference>
<feature type="signal peptide" evidence="3">
    <location>
        <begin position="1"/>
        <end position="21"/>
    </location>
</feature>
<evidence type="ECO:0000313" key="5">
    <source>
        <dbReference type="EMBL" id="RYJ45811.1"/>
    </source>
</evidence>
<dbReference type="InterPro" id="IPR051099">
    <property type="entry name" value="AGR/TXD"/>
</dbReference>
<dbReference type="AlphaFoldDB" id="A0A444WIW3"/>
<dbReference type="InterPro" id="IPR017937">
    <property type="entry name" value="Thioredoxin_CS"/>
</dbReference>
<proteinExistence type="predicted"/>
<keyword evidence="1 3" id="KW-0732">Signal</keyword>
<dbReference type="Proteomes" id="UP000289775">
    <property type="component" value="Unassembled WGS sequence"/>
</dbReference>
<evidence type="ECO:0000259" key="4">
    <source>
        <dbReference type="PROSITE" id="PS51352"/>
    </source>
</evidence>
<accession>A0A444WIW3</accession>
<keyword evidence="6" id="KW-1185">Reference proteome</keyword>
<gene>
    <name evidence="5" type="ORF">NU09_0403</name>
</gene>
<evidence type="ECO:0000256" key="3">
    <source>
        <dbReference type="SAM" id="SignalP"/>
    </source>
</evidence>
<sequence length="172" mass="18985">MKIKTILICLFLLGSLTVANAQEDASAVLEKAYAQAKKEKKKVFVIFHASWCGWCKKMEKNMQSPACKKLFDDNYVTAFLTVQESPKNKSLENPGGDDILKKFKGEGQGIPFWLILDTDGSLLADSFNSKGENLGCPSTAEEVAEFTAKLKRTSKLTPAQLGVISETFIIKK</sequence>
<dbReference type="InterPro" id="IPR036249">
    <property type="entry name" value="Thioredoxin-like_sf"/>
</dbReference>
<protein>
    <submittedName>
        <fullName evidence="5">Thioredoxin domain containing protein</fullName>
    </submittedName>
</protein>
<dbReference type="Pfam" id="PF13899">
    <property type="entry name" value="Thioredoxin_7"/>
    <property type="match status" value="1"/>
</dbReference>
<dbReference type="EMBL" id="JUIW01000001">
    <property type="protein sequence ID" value="RYJ45811.1"/>
    <property type="molecule type" value="Genomic_DNA"/>
</dbReference>
<dbReference type="SUPFAM" id="SSF52833">
    <property type="entry name" value="Thioredoxin-like"/>
    <property type="match status" value="1"/>
</dbReference>
<name>A0A444WIW3_9FLAO</name>
<comment type="caution">
    <text evidence="5">The sequence shown here is derived from an EMBL/GenBank/DDBJ whole genome shotgun (WGS) entry which is preliminary data.</text>
</comment>
<keyword evidence="2" id="KW-0676">Redox-active center</keyword>
<evidence type="ECO:0000256" key="1">
    <source>
        <dbReference type="ARBA" id="ARBA00022729"/>
    </source>
</evidence>
<feature type="chain" id="PRO_5019251984" evidence="3">
    <location>
        <begin position="22"/>
        <end position="172"/>
    </location>
</feature>
<dbReference type="PANTHER" id="PTHR15337">
    <property type="entry name" value="ANTERIOR GRADIENT PROTEIN-RELATED"/>
    <property type="match status" value="1"/>
</dbReference>
<evidence type="ECO:0000313" key="6">
    <source>
        <dbReference type="Proteomes" id="UP000289775"/>
    </source>
</evidence>
<dbReference type="PANTHER" id="PTHR15337:SF11">
    <property type="entry name" value="THIOREDOXIN DOMAIN-CONTAINING PROTEIN"/>
    <property type="match status" value="1"/>
</dbReference>
<evidence type="ECO:0000256" key="2">
    <source>
        <dbReference type="ARBA" id="ARBA00023284"/>
    </source>
</evidence>
<dbReference type="OrthoDB" id="120730at2"/>
<organism evidence="5 6">
    <name type="scientific">Flavobacterium beibuense</name>
    <dbReference type="NCBI Taxonomy" id="657326"/>
    <lineage>
        <taxon>Bacteria</taxon>
        <taxon>Pseudomonadati</taxon>
        <taxon>Bacteroidota</taxon>
        <taxon>Flavobacteriia</taxon>
        <taxon>Flavobacteriales</taxon>
        <taxon>Flavobacteriaceae</taxon>
        <taxon>Flavobacterium</taxon>
    </lineage>
</organism>
<dbReference type="Gene3D" id="3.40.30.10">
    <property type="entry name" value="Glutaredoxin"/>
    <property type="match status" value="1"/>
</dbReference>
<dbReference type="PROSITE" id="PS51352">
    <property type="entry name" value="THIOREDOXIN_2"/>
    <property type="match status" value="1"/>
</dbReference>
<dbReference type="PROSITE" id="PS00194">
    <property type="entry name" value="THIOREDOXIN_1"/>
    <property type="match status" value="1"/>
</dbReference>